<reference evidence="3" key="1">
    <citation type="submission" date="2019-09" db="EMBL/GenBank/DDBJ databases">
        <title>Characterisation of the sponge microbiome using genome-centric metagenomics.</title>
        <authorList>
            <person name="Engelberts J.P."/>
            <person name="Robbins S.J."/>
            <person name="De Goeij J.M."/>
            <person name="Aranda M."/>
            <person name="Bell S.C."/>
            <person name="Webster N.S."/>
        </authorList>
    </citation>
    <scope>NUCLEOTIDE SEQUENCE</scope>
    <source>
        <strain evidence="3">SB0664_bin_27</strain>
    </source>
</reference>
<evidence type="ECO:0000256" key="1">
    <source>
        <dbReference type="SAM" id="MobiDB-lite"/>
    </source>
</evidence>
<proteinExistence type="predicted"/>
<feature type="transmembrane region" description="Helical" evidence="2">
    <location>
        <begin position="33"/>
        <end position="59"/>
    </location>
</feature>
<comment type="caution">
    <text evidence="3">The sequence shown here is derived from an EMBL/GenBank/DDBJ whole genome shotgun (WGS) entry which is preliminary data.</text>
</comment>
<protein>
    <submittedName>
        <fullName evidence="3">Uncharacterized protein</fullName>
    </submittedName>
</protein>
<accession>A0A6B0YY61</accession>
<gene>
    <name evidence="3" type="ORF">F4Y42_15885</name>
</gene>
<dbReference type="AlphaFoldDB" id="A0A6B0YY61"/>
<evidence type="ECO:0000256" key="2">
    <source>
        <dbReference type="SAM" id="Phobius"/>
    </source>
</evidence>
<dbReference type="Pfam" id="PF20773">
    <property type="entry name" value="InhA-like_MAM"/>
    <property type="match status" value="1"/>
</dbReference>
<organism evidence="3">
    <name type="scientific">Caldilineaceae bacterium SB0664_bin_27</name>
    <dbReference type="NCBI Taxonomy" id="2605260"/>
    <lineage>
        <taxon>Bacteria</taxon>
        <taxon>Bacillati</taxon>
        <taxon>Chloroflexota</taxon>
        <taxon>Caldilineae</taxon>
        <taxon>Caldilineales</taxon>
        <taxon>Caldilineaceae</taxon>
    </lineage>
</organism>
<dbReference type="EMBL" id="VXRG01000130">
    <property type="protein sequence ID" value="MXY94919.1"/>
    <property type="molecule type" value="Genomic_DNA"/>
</dbReference>
<keyword evidence="2" id="KW-0472">Membrane</keyword>
<feature type="region of interest" description="Disordered" evidence="1">
    <location>
        <begin position="1"/>
        <end position="23"/>
    </location>
</feature>
<name>A0A6B0YY61_9CHLR</name>
<keyword evidence="2" id="KW-1133">Transmembrane helix</keyword>
<evidence type="ECO:0000313" key="3">
    <source>
        <dbReference type="EMBL" id="MXY94919.1"/>
    </source>
</evidence>
<sequence>MDCEDRRKLRTPAASHRQQPTTHNLMNRARKQCLLPGLFAVLVAGAVSLSGCASLTNLFSREGRGSDRAAQVSVQGQEFSDTSAATPAAEIPVEGTGNAEERQPVSLAHSSQARKPVFVPTRDLRDLALRLRPEVSFVPKSVRAPEYAVGDRTPFWASNVDSNSHFQLEAELIYKNDVLYVWAERGHDLDVDKMAASADRFAQRIYPHVRAFFGTEPNPGIDGDPRLHILHATNLGRGIAGYFSGANAFSSLANPYSNQKEMFLISLDWLDNIHDYEVYETVLAHEFQHMVHWHNDRNEETWVNEGLSELAQEIAGYPPDLAIVRIFVEDPDSQLNTWSIDPHDNAKHYGSAYLFMAYFLQRFGEEMTRAVVADAANGSRGFDNALREAGLHLTFEDVFADWVIANYVGDFDALAQQGVYGYRETEALEPALADSVNRLSQETRTGSVRNFGVDYISLTGRGGATVHFQGNTVTRFAEVEWFSGNRAWWSNRADDSDTRLTRAFDFTDVAPGTELEMTVRMWYDIEEDYDYGYVLASRDGRKWEILPGQHTTTDNPSGNSFGHAYTARSASTRRAAPPEWVEERFDLRAYTGGKVWLRFEYVTDDAVNAPGWFVDEVKIPAIGYATNWEDGAGGWESEGWLLTDNRIPQEWLVQIMVFEDGTLAGYKRAQVNEGGTVRIDLDGLDRRSEVVLAISGLTPVTTEEAFYEYAIEQRQQP</sequence>
<keyword evidence="2" id="KW-0812">Transmembrane</keyword>